<dbReference type="InterPro" id="IPR028889">
    <property type="entry name" value="USP"/>
</dbReference>
<evidence type="ECO:0000256" key="1">
    <source>
        <dbReference type="ARBA" id="ARBA00000707"/>
    </source>
</evidence>
<dbReference type="SUPFAM" id="SSF54001">
    <property type="entry name" value="Cysteine proteinases"/>
    <property type="match status" value="1"/>
</dbReference>
<keyword evidence="10" id="KW-1185">Reference proteome</keyword>
<keyword evidence="3 6" id="KW-0833">Ubl conjugation pathway</keyword>
<reference evidence="9" key="1">
    <citation type="submission" date="2022-10" db="EMBL/GenBank/DDBJ databases">
        <authorList>
            <person name="Byrne P K."/>
        </authorList>
    </citation>
    <scope>NUCLEOTIDE SEQUENCE</scope>
    <source>
        <strain evidence="9">IFO1815</strain>
    </source>
</reference>
<dbReference type="EC" id="3.4.19.12" evidence="6"/>
<accession>A0AA35IZJ2</accession>
<organism evidence="9 10">
    <name type="scientific">Saccharomyces mikatae IFO 1815</name>
    <dbReference type="NCBI Taxonomy" id="226126"/>
    <lineage>
        <taxon>Eukaryota</taxon>
        <taxon>Fungi</taxon>
        <taxon>Dikarya</taxon>
        <taxon>Ascomycota</taxon>
        <taxon>Saccharomycotina</taxon>
        <taxon>Saccharomycetes</taxon>
        <taxon>Saccharomycetales</taxon>
        <taxon>Saccharomycetaceae</taxon>
        <taxon>Saccharomyces</taxon>
    </lineage>
</organism>
<dbReference type="CDD" id="cd02257">
    <property type="entry name" value="Peptidase_C19"/>
    <property type="match status" value="1"/>
</dbReference>
<dbReference type="GeneID" id="80917832"/>
<evidence type="ECO:0000256" key="5">
    <source>
        <dbReference type="ARBA" id="ARBA00022807"/>
    </source>
</evidence>
<feature type="compositionally biased region" description="Basic and acidic residues" evidence="7">
    <location>
        <begin position="254"/>
        <end position="288"/>
    </location>
</feature>
<dbReference type="Proteomes" id="UP001161438">
    <property type="component" value="Chromosome 5"/>
</dbReference>
<dbReference type="Pfam" id="PF00443">
    <property type="entry name" value="UCH"/>
    <property type="match status" value="1"/>
</dbReference>
<dbReference type="InterPro" id="IPR050164">
    <property type="entry name" value="Peptidase_C19"/>
</dbReference>
<feature type="region of interest" description="Disordered" evidence="7">
    <location>
        <begin position="67"/>
        <end position="175"/>
    </location>
</feature>
<comment type="similarity">
    <text evidence="6">Belongs to the peptidase C19 family.</text>
</comment>
<evidence type="ECO:0000256" key="7">
    <source>
        <dbReference type="SAM" id="MobiDB-lite"/>
    </source>
</evidence>
<evidence type="ECO:0000259" key="8">
    <source>
        <dbReference type="PROSITE" id="PS50235"/>
    </source>
</evidence>
<feature type="domain" description="USP" evidence="8">
    <location>
        <begin position="458"/>
        <end position="908"/>
    </location>
</feature>
<protein>
    <recommendedName>
        <fullName evidence="6">Ubiquitin carboxyl-terminal hydrolase</fullName>
        <ecNumber evidence="6">3.4.19.12</ecNumber>
    </recommendedName>
</protein>
<dbReference type="GO" id="GO:0005829">
    <property type="term" value="C:cytosol"/>
    <property type="evidence" value="ECO:0007669"/>
    <property type="project" value="TreeGrafter"/>
</dbReference>
<dbReference type="PROSITE" id="PS50235">
    <property type="entry name" value="USP_3"/>
    <property type="match status" value="1"/>
</dbReference>
<dbReference type="GO" id="GO:0005634">
    <property type="term" value="C:nucleus"/>
    <property type="evidence" value="ECO:0007669"/>
    <property type="project" value="TreeGrafter"/>
</dbReference>
<feature type="compositionally biased region" description="Low complexity" evidence="7">
    <location>
        <begin position="102"/>
        <end position="139"/>
    </location>
</feature>
<feature type="compositionally biased region" description="Polar residues" evidence="7">
    <location>
        <begin position="144"/>
        <end position="166"/>
    </location>
</feature>
<dbReference type="InterPro" id="IPR001394">
    <property type="entry name" value="Peptidase_C19_UCH"/>
</dbReference>
<feature type="compositionally biased region" description="Low complexity" evidence="7">
    <location>
        <begin position="372"/>
        <end position="404"/>
    </location>
</feature>
<dbReference type="InterPro" id="IPR018200">
    <property type="entry name" value="USP_CS"/>
</dbReference>
<keyword evidence="5 6" id="KW-0788">Thiol protease</keyword>
<dbReference type="InterPro" id="IPR038765">
    <property type="entry name" value="Papain-like_cys_pep_sf"/>
</dbReference>
<feature type="compositionally biased region" description="Polar residues" evidence="7">
    <location>
        <begin position="302"/>
        <end position="313"/>
    </location>
</feature>
<dbReference type="EMBL" id="OX365761">
    <property type="protein sequence ID" value="CAI4038621.1"/>
    <property type="molecule type" value="Genomic_DNA"/>
</dbReference>
<evidence type="ECO:0000256" key="3">
    <source>
        <dbReference type="ARBA" id="ARBA00022786"/>
    </source>
</evidence>
<feature type="compositionally biased region" description="Basic and acidic residues" evidence="7">
    <location>
        <begin position="1"/>
        <end position="11"/>
    </location>
</feature>
<dbReference type="GO" id="GO:0004843">
    <property type="term" value="F:cysteine-type deubiquitinase activity"/>
    <property type="evidence" value="ECO:0007669"/>
    <property type="project" value="UniProtKB-UniRule"/>
</dbReference>
<dbReference type="PROSITE" id="PS00973">
    <property type="entry name" value="USP_2"/>
    <property type="match status" value="1"/>
</dbReference>
<dbReference type="PANTHER" id="PTHR24006">
    <property type="entry name" value="UBIQUITIN CARBOXYL-TERMINAL HYDROLASE"/>
    <property type="match status" value="1"/>
</dbReference>
<comment type="catalytic activity">
    <reaction evidence="1 6">
        <text>Thiol-dependent hydrolysis of ester, thioester, amide, peptide and isopeptide bonds formed by the C-terminal Gly of ubiquitin (a 76-residue protein attached to proteins as an intracellular targeting signal).</text>
        <dbReference type="EC" id="3.4.19.12"/>
    </reaction>
</comment>
<feature type="region of interest" description="Disordered" evidence="7">
    <location>
        <begin position="241"/>
        <end position="417"/>
    </location>
</feature>
<feature type="compositionally biased region" description="Basic and acidic residues" evidence="7">
    <location>
        <begin position="524"/>
        <end position="541"/>
    </location>
</feature>
<feature type="region of interest" description="Disordered" evidence="7">
    <location>
        <begin position="1"/>
        <end position="30"/>
    </location>
</feature>
<feature type="compositionally biased region" description="Low complexity" evidence="7">
    <location>
        <begin position="82"/>
        <end position="95"/>
    </location>
</feature>
<keyword evidence="2 6" id="KW-0645">Protease</keyword>
<dbReference type="AlphaFoldDB" id="A0AA35IZJ2"/>
<dbReference type="Gene3D" id="3.90.70.10">
    <property type="entry name" value="Cysteine proteinases"/>
    <property type="match status" value="1"/>
</dbReference>
<feature type="compositionally biased region" description="Polar residues" evidence="7">
    <location>
        <begin position="359"/>
        <end position="371"/>
    </location>
</feature>
<dbReference type="GO" id="GO:0006508">
    <property type="term" value="P:proteolysis"/>
    <property type="evidence" value="ECO:0007669"/>
    <property type="project" value="UniProtKB-KW"/>
</dbReference>
<evidence type="ECO:0000256" key="2">
    <source>
        <dbReference type="ARBA" id="ARBA00022670"/>
    </source>
</evidence>
<dbReference type="RefSeq" id="XP_056081736.1">
    <property type="nucleotide sequence ID" value="XM_056222001.1"/>
</dbReference>
<feature type="region of interest" description="Disordered" evidence="7">
    <location>
        <begin position="524"/>
        <end position="551"/>
    </location>
</feature>
<gene>
    <name evidence="9" type="primary">SMKI05G2330</name>
    <name evidence="9" type="ORF">SMKI_05G2330</name>
</gene>
<evidence type="ECO:0000256" key="4">
    <source>
        <dbReference type="ARBA" id="ARBA00022801"/>
    </source>
</evidence>
<evidence type="ECO:0000313" key="10">
    <source>
        <dbReference type="Proteomes" id="UP001161438"/>
    </source>
</evidence>
<dbReference type="PROSITE" id="PS00972">
    <property type="entry name" value="USP_1"/>
    <property type="match status" value="1"/>
</dbReference>
<proteinExistence type="inferred from homology"/>
<evidence type="ECO:0000256" key="6">
    <source>
        <dbReference type="RuleBase" id="RU366025"/>
    </source>
</evidence>
<keyword evidence="4 6" id="KW-0378">Hydrolase</keyword>
<sequence>MNMQDANKEESYSMYPKTSSPPPPTPTNMQIPIYQAPLQMYGYTQAPYLYPTQMPAYSFNMVNQNQPMYHQGNSPHHMPPQNSINGGNTTNSSNIGKKKWHSSSVANSSSNNGGSQGANSNGINYNKSHAYHHSYSNNHIPMMNSANNGNNVSMKKQANPSNGNGPSATSPSFSSYNSSSQYDLYKFDVTKLKNFKENSSSSVQLPLFINTTEAEFATASAQRYELNLKALRLDPESLAEQPVAQSSVHHHAKIHDIPKHNEEIKTETHGEEEDTHDKKSNASKDTHEHKRKIEQKEDESTLENSEQINQEPRSTVAPIAVNKMEVEESIEESTLNTSSPTPPTAKSWSAIASDAIKSRQASNKPVSGSIMTKTSTSGTATSASPTSTVTAAIGKSSSPLSSKQPQRKDKKYVPPSTKGIEPLGSIALRMCFDPDFISYVLRNKDIENKIPLLSIIPRGIVNRANICFMSSVLQVLLYCQPFVDVLNVLSTRNTNSRIGTSSCKLLDACLTMYKQFDKENYEKTMENAEDTEKSSENDAKKPSKSKNFHHNTTVEAVKPDEFYKTLSTIPKFKDLQWGHQEDAEEFLTHLLDQLHEELISAIDGLTDNEIQNMLQSINDEQLKIFFIRNLSRYGKAEFIKNASPRLKELIEKYGVINDDSTEENGWHEVSGSSKRGKKTKTAAKRTVEIVPSPISKLFGGQFRSVLDIPNNKESQSITLDPFQTIQLDISDSSVNDLETAFKKFSEYELLPFKSSSGNDVEAKKQTFIDKLPQVLLIQLKRFSFINNVNKDNAMTNYNAYNGRIEKIRKKIKYDHELIIPEESMSSITLKNHTSGVDDRRYKLTGVIYHHGVSSDGGHYTADVYHKEHNKWYRIDDVNITELEDDDVLKGGEEASDSRTAYILMYQKVY</sequence>
<dbReference type="GO" id="GO:0016579">
    <property type="term" value="P:protein deubiquitination"/>
    <property type="evidence" value="ECO:0007669"/>
    <property type="project" value="InterPro"/>
</dbReference>
<evidence type="ECO:0000313" key="9">
    <source>
        <dbReference type="EMBL" id="CAI4038621.1"/>
    </source>
</evidence>
<dbReference type="PANTHER" id="PTHR24006:SF687">
    <property type="entry name" value="UBIQUITIN CARBOXYL-TERMINAL HYDROLASE 10"/>
    <property type="match status" value="1"/>
</dbReference>
<name>A0AA35IZJ2_SACMI</name>